<evidence type="ECO:0000313" key="2">
    <source>
        <dbReference type="Proteomes" id="UP001497482"/>
    </source>
</evidence>
<dbReference type="Proteomes" id="UP001497482">
    <property type="component" value="Chromosome 19"/>
</dbReference>
<reference evidence="1 2" key="1">
    <citation type="submission" date="2024-04" db="EMBL/GenBank/DDBJ databases">
        <authorList>
            <person name="Waldvogel A.-M."/>
            <person name="Schoenle A."/>
        </authorList>
    </citation>
    <scope>NUCLEOTIDE SEQUENCE [LARGE SCALE GENOMIC DNA]</scope>
</reference>
<name>A0AAV2KN19_KNICA</name>
<dbReference type="AlphaFoldDB" id="A0AAV2KN19"/>
<gene>
    <name evidence="1" type="ORF">KC01_LOCUS19701</name>
</gene>
<dbReference type="EMBL" id="OZ035841">
    <property type="protein sequence ID" value="CAL1590148.1"/>
    <property type="molecule type" value="Genomic_DNA"/>
</dbReference>
<protein>
    <submittedName>
        <fullName evidence="1">Uncharacterized protein</fullName>
    </submittedName>
</protein>
<organism evidence="1 2">
    <name type="scientific">Knipowitschia caucasica</name>
    <name type="common">Caucasian dwarf goby</name>
    <name type="synonym">Pomatoschistus caucasicus</name>
    <dbReference type="NCBI Taxonomy" id="637954"/>
    <lineage>
        <taxon>Eukaryota</taxon>
        <taxon>Metazoa</taxon>
        <taxon>Chordata</taxon>
        <taxon>Craniata</taxon>
        <taxon>Vertebrata</taxon>
        <taxon>Euteleostomi</taxon>
        <taxon>Actinopterygii</taxon>
        <taxon>Neopterygii</taxon>
        <taxon>Teleostei</taxon>
        <taxon>Neoteleostei</taxon>
        <taxon>Acanthomorphata</taxon>
        <taxon>Gobiaria</taxon>
        <taxon>Gobiiformes</taxon>
        <taxon>Gobioidei</taxon>
        <taxon>Gobiidae</taxon>
        <taxon>Gobiinae</taxon>
        <taxon>Knipowitschia</taxon>
    </lineage>
</organism>
<proteinExistence type="predicted"/>
<sequence length="84" mass="9356">MVGGEVLPQVEEFKYLGVLFTKLNDNVENHRQRLSGDDVGGKLLNQEQQQSHCPLRLMRSRGAGMCRSLAALVITDAFNRLATL</sequence>
<keyword evidence="2" id="KW-1185">Reference proteome</keyword>
<accession>A0AAV2KN19</accession>
<evidence type="ECO:0000313" key="1">
    <source>
        <dbReference type="EMBL" id="CAL1590148.1"/>
    </source>
</evidence>